<dbReference type="Proteomes" id="UP000034846">
    <property type="component" value="Unassembled WGS sequence"/>
</dbReference>
<dbReference type="AlphaFoldDB" id="A0A0G1XIF0"/>
<name>A0A0G1XIF0_9BACT</name>
<accession>A0A0G1XIF0</accession>
<proteinExistence type="predicted"/>
<sequence length="314" mass="34105">MTKTSQSIIGFVGLVLLGISGAAILASLKSTTELIRPVHLFVTLTDTRPQNQGNVEQGQLPSNTLRSAWSRDGYTFTLDEQHWLTSDDMADPSISVNDEGIWVVASGTGHDALRGTASSLCPSFDAFPEVIQGGGIPDVMTTDNGFRIYYSGDGGILSAFSADGTSFAKEQGVRLPTPDWLNLIADPTVTQRTDGTYVMYFKGTTTITTTPYEHSMYRATSSDGLVWSAENDVLIEHASVPGAYTDASGRVWIYYLNFGAGWPNERESVWATYETADGDLVTPKAVTFTTELPDYLWVNDPDPVMIPTSLDLNT</sequence>
<dbReference type="Gene3D" id="2.115.10.20">
    <property type="entry name" value="Glycosyl hydrolase domain, family 43"/>
    <property type="match status" value="1"/>
</dbReference>
<reference evidence="1 2" key="1">
    <citation type="journal article" date="2015" name="Nature">
        <title>rRNA introns, odd ribosomes, and small enigmatic genomes across a large radiation of phyla.</title>
        <authorList>
            <person name="Brown C.T."/>
            <person name="Hug L.A."/>
            <person name="Thomas B.C."/>
            <person name="Sharon I."/>
            <person name="Castelle C.J."/>
            <person name="Singh A."/>
            <person name="Wilkins M.J."/>
            <person name="Williams K.H."/>
            <person name="Banfield J.F."/>
        </authorList>
    </citation>
    <scope>NUCLEOTIDE SEQUENCE [LARGE SCALE GENOMIC DNA]</scope>
</reference>
<gene>
    <name evidence="1" type="ORF">UY72_C0004G0015</name>
</gene>
<protein>
    <submittedName>
        <fullName evidence="1">Uncharacterized protein</fullName>
    </submittedName>
</protein>
<evidence type="ECO:0000313" key="1">
    <source>
        <dbReference type="EMBL" id="KKW30726.1"/>
    </source>
</evidence>
<dbReference type="EMBL" id="LCRD01000004">
    <property type="protein sequence ID" value="KKW30726.1"/>
    <property type="molecule type" value="Genomic_DNA"/>
</dbReference>
<dbReference type="InterPro" id="IPR023296">
    <property type="entry name" value="Glyco_hydro_beta-prop_sf"/>
</dbReference>
<dbReference type="SUPFAM" id="SSF75005">
    <property type="entry name" value="Arabinanase/levansucrase/invertase"/>
    <property type="match status" value="1"/>
</dbReference>
<comment type="caution">
    <text evidence="1">The sequence shown here is derived from an EMBL/GenBank/DDBJ whole genome shotgun (WGS) entry which is preliminary data.</text>
</comment>
<feature type="non-terminal residue" evidence="1">
    <location>
        <position position="314"/>
    </location>
</feature>
<organism evidence="1 2">
    <name type="scientific">Candidatus Uhrbacteria bacterium GW2011_GWD2_52_7</name>
    <dbReference type="NCBI Taxonomy" id="1618989"/>
    <lineage>
        <taxon>Bacteria</taxon>
        <taxon>Candidatus Uhriibacteriota</taxon>
    </lineage>
</organism>
<evidence type="ECO:0000313" key="2">
    <source>
        <dbReference type="Proteomes" id="UP000034846"/>
    </source>
</evidence>